<dbReference type="Proteomes" id="UP000823886">
    <property type="component" value="Unassembled WGS sequence"/>
</dbReference>
<sequence length="182" mass="20995">MPDYITTYGGTHFVPTEPEAEKIHISDIAHALSLICRGNGQVKTFYSVGQHCINCAREAEARGYSGRVILACLLHDASEAYLSDVPSPFKKYLPQYRELEQQLLDLVYRKYLGSDLTEEEAAQVEEIDKDMLWYDLWVLLGEKSDRPRPAMKTTFSYEVQPFEKVEEAYLVSYEKWKIRKDG</sequence>
<evidence type="ECO:0008006" key="3">
    <source>
        <dbReference type="Google" id="ProtNLM"/>
    </source>
</evidence>
<dbReference type="AlphaFoldDB" id="A0A9D2PJL1"/>
<reference evidence="1" key="1">
    <citation type="journal article" date="2021" name="PeerJ">
        <title>Extensive microbial diversity within the chicken gut microbiome revealed by metagenomics and culture.</title>
        <authorList>
            <person name="Gilroy R."/>
            <person name="Ravi A."/>
            <person name="Getino M."/>
            <person name="Pursley I."/>
            <person name="Horton D.L."/>
            <person name="Alikhan N.F."/>
            <person name="Baker D."/>
            <person name="Gharbi K."/>
            <person name="Hall N."/>
            <person name="Watson M."/>
            <person name="Adriaenssens E.M."/>
            <person name="Foster-Nyarko E."/>
            <person name="Jarju S."/>
            <person name="Secka A."/>
            <person name="Antonio M."/>
            <person name="Oren A."/>
            <person name="Chaudhuri R.R."/>
            <person name="La Ragione R."/>
            <person name="Hildebrand F."/>
            <person name="Pallen M.J."/>
        </authorList>
    </citation>
    <scope>NUCLEOTIDE SEQUENCE</scope>
    <source>
        <strain evidence="1">ChiBcec2-3848</strain>
    </source>
</reference>
<dbReference type="Gene3D" id="1.10.3210.10">
    <property type="entry name" value="Hypothetical protein af1432"/>
    <property type="match status" value="1"/>
</dbReference>
<comment type="caution">
    <text evidence="1">The sequence shown here is derived from an EMBL/GenBank/DDBJ whole genome shotgun (WGS) entry which is preliminary data.</text>
</comment>
<evidence type="ECO:0000313" key="2">
    <source>
        <dbReference type="Proteomes" id="UP000823886"/>
    </source>
</evidence>
<reference evidence="1" key="2">
    <citation type="submission" date="2021-04" db="EMBL/GenBank/DDBJ databases">
        <authorList>
            <person name="Gilroy R."/>
        </authorList>
    </citation>
    <scope>NUCLEOTIDE SEQUENCE</scope>
    <source>
        <strain evidence="1">ChiBcec2-3848</strain>
    </source>
</reference>
<dbReference type="SUPFAM" id="SSF109604">
    <property type="entry name" value="HD-domain/PDEase-like"/>
    <property type="match status" value="1"/>
</dbReference>
<name>A0A9D2PJL1_9FIRM</name>
<evidence type="ECO:0000313" key="1">
    <source>
        <dbReference type="EMBL" id="HJC62227.1"/>
    </source>
</evidence>
<accession>A0A9D2PJL1</accession>
<organism evidence="1 2">
    <name type="scientific">Candidatus Blautia merdavium</name>
    <dbReference type="NCBI Taxonomy" id="2838494"/>
    <lineage>
        <taxon>Bacteria</taxon>
        <taxon>Bacillati</taxon>
        <taxon>Bacillota</taxon>
        <taxon>Clostridia</taxon>
        <taxon>Lachnospirales</taxon>
        <taxon>Lachnospiraceae</taxon>
        <taxon>Blautia</taxon>
    </lineage>
</organism>
<dbReference type="EMBL" id="DWVZ01000013">
    <property type="protein sequence ID" value="HJC62227.1"/>
    <property type="molecule type" value="Genomic_DNA"/>
</dbReference>
<gene>
    <name evidence="1" type="ORF">H9753_01225</name>
</gene>
<proteinExistence type="predicted"/>
<protein>
    <recommendedName>
        <fullName evidence="3">Phosphohydrolase</fullName>
    </recommendedName>
</protein>